<reference evidence="4" key="1">
    <citation type="submission" date="2022-10" db="EMBL/GenBank/DDBJ databases">
        <title>Algoriphagus sp. a novel bacteria isolate from halophytes salicornia europaea.</title>
        <authorList>
            <person name="Peng Y."/>
            <person name="Jiang L."/>
            <person name="Lee J."/>
        </authorList>
    </citation>
    <scope>NUCLEOTIDE SEQUENCE</scope>
    <source>
        <strain evidence="4">TR-M5</strain>
    </source>
</reference>
<dbReference type="Proteomes" id="UP001163156">
    <property type="component" value="Chromosome"/>
</dbReference>
<dbReference type="PANTHER" id="PTHR48081:SF13">
    <property type="entry name" value="ALPHA_BETA HYDROLASE"/>
    <property type="match status" value="1"/>
</dbReference>
<dbReference type="SUPFAM" id="SSF53474">
    <property type="entry name" value="alpha/beta-Hydrolases"/>
    <property type="match status" value="1"/>
</dbReference>
<dbReference type="GO" id="GO:0016787">
    <property type="term" value="F:hydrolase activity"/>
    <property type="evidence" value="ECO:0007669"/>
    <property type="project" value="UniProtKB-KW"/>
</dbReference>
<dbReference type="InterPro" id="IPR049492">
    <property type="entry name" value="BD-FAE-like_dom"/>
</dbReference>
<keyword evidence="5" id="KW-1185">Reference proteome</keyword>
<feature type="domain" description="BD-FAE-like" evidence="3">
    <location>
        <begin position="54"/>
        <end position="251"/>
    </location>
</feature>
<organism evidence="4 5">
    <name type="scientific">Algoriphagus halophytocola</name>
    <dbReference type="NCBI Taxonomy" id="2991499"/>
    <lineage>
        <taxon>Bacteria</taxon>
        <taxon>Pseudomonadati</taxon>
        <taxon>Bacteroidota</taxon>
        <taxon>Cytophagia</taxon>
        <taxon>Cytophagales</taxon>
        <taxon>Cyclobacteriaceae</taxon>
        <taxon>Algoriphagus</taxon>
    </lineage>
</organism>
<feature type="signal peptide" evidence="2">
    <location>
        <begin position="1"/>
        <end position="17"/>
    </location>
</feature>
<accession>A0ABY6MDE2</accession>
<evidence type="ECO:0000313" key="4">
    <source>
        <dbReference type="EMBL" id="UZD21771.1"/>
    </source>
</evidence>
<proteinExistence type="predicted"/>
<feature type="chain" id="PRO_5046998039" evidence="2">
    <location>
        <begin position="18"/>
        <end position="291"/>
    </location>
</feature>
<dbReference type="InterPro" id="IPR029058">
    <property type="entry name" value="AB_hydrolase_fold"/>
</dbReference>
<evidence type="ECO:0000313" key="5">
    <source>
        <dbReference type="Proteomes" id="UP001163156"/>
    </source>
</evidence>
<keyword evidence="2" id="KW-0732">Signal</keyword>
<dbReference type="PANTHER" id="PTHR48081">
    <property type="entry name" value="AB HYDROLASE SUPERFAMILY PROTEIN C4A8.06C"/>
    <property type="match status" value="1"/>
</dbReference>
<evidence type="ECO:0000256" key="2">
    <source>
        <dbReference type="SAM" id="SignalP"/>
    </source>
</evidence>
<sequence>MKIFLTFFRNSSFLVFATLILLACSSEPDENPITGLPEKTELNLSYGTTGNQLLDIYLPAGRSTASTPVMIYIHGGAWVEGSKEEFVAFKDLMSAVLPDYAFVAINYNLYNLNTGANGFPQQENDVIDAVTFVLSKSSEWNISDKIVLAGASAGGHLALLHAYKHQEIGDIQAAIAFFPPTDLTALYEFSPITKLGLQGLIGGTPESNPEGYVDSSPVEFVDSESVPTLFFHGTVDTVVPISQSEILADALESAGVAHQFTIVPNEGHGFQDSTYPPLFQEAATFINSVIQ</sequence>
<keyword evidence="1 4" id="KW-0378">Hydrolase</keyword>
<name>A0ABY6MDE2_9BACT</name>
<evidence type="ECO:0000256" key="1">
    <source>
        <dbReference type="ARBA" id="ARBA00022801"/>
    </source>
</evidence>
<dbReference type="PROSITE" id="PS51257">
    <property type="entry name" value="PROKAR_LIPOPROTEIN"/>
    <property type="match status" value="1"/>
</dbReference>
<dbReference type="InterPro" id="IPR050300">
    <property type="entry name" value="GDXG_lipolytic_enzyme"/>
</dbReference>
<gene>
    <name evidence="4" type="ORF">OM944_13980</name>
</gene>
<evidence type="ECO:0000259" key="3">
    <source>
        <dbReference type="Pfam" id="PF20434"/>
    </source>
</evidence>
<dbReference type="Gene3D" id="3.40.50.1820">
    <property type="entry name" value="alpha/beta hydrolase"/>
    <property type="match status" value="1"/>
</dbReference>
<protein>
    <submittedName>
        <fullName evidence="4">Alpha/beta hydrolase</fullName>
    </submittedName>
</protein>
<dbReference type="RefSeq" id="WP_264808240.1">
    <property type="nucleotide sequence ID" value="NZ_CP110226.1"/>
</dbReference>
<dbReference type="EMBL" id="CP110226">
    <property type="protein sequence ID" value="UZD21771.1"/>
    <property type="molecule type" value="Genomic_DNA"/>
</dbReference>
<dbReference type="Pfam" id="PF20434">
    <property type="entry name" value="BD-FAE"/>
    <property type="match status" value="1"/>
</dbReference>